<proteinExistence type="predicted"/>
<evidence type="ECO:0000256" key="4">
    <source>
        <dbReference type="ARBA" id="ARBA00023125"/>
    </source>
</evidence>
<dbReference type="SUPFAM" id="SSF57701">
    <property type="entry name" value="Zn2/Cys6 DNA-binding domain"/>
    <property type="match status" value="1"/>
</dbReference>
<keyword evidence="2" id="KW-0862">Zinc</keyword>
<dbReference type="Pfam" id="PF11951">
    <property type="entry name" value="Fungal_trans_2"/>
    <property type="match status" value="1"/>
</dbReference>
<dbReference type="CDD" id="cd00067">
    <property type="entry name" value="GAL4"/>
    <property type="match status" value="1"/>
</dbReference>
<evidence type="ECO:0000256" key="2">
    <source>
        <dbReference type="ARBA" id="ARBA00022833"/>
    </source>
</evidence>
<keyword evidence="4" id="KW-0238">DNA-binding</keyword>
<feature type="domain" description="Zn(2)-C6 fungal-type" evidence="7">
    <location>
        <begin position="30"/>
        <end position="58"/>
    </location>
</feature>
<evidence type="ECO:0000256" key="6">
    <source>
        <dbReference type="ARBA" id="ARBA00023242"/>
    </source>
</evidence>
<evidence type="ECO:0000313" key="8">
    <source>
        <dbReference type="EMBL" id="CEJ83189.1"/>
    </source>
</evidence>
<dbReference type="InterPro" id="IPR052360">
    <property type="entry name" value="Transcr_Regulatory_Proteins"/>
</dbReference>
<accession>A0A0A1TCV0</accession>
<evidence type="ECO:0000256" key="5">
    <source>
        <dbReference type="ARBA" id="ARBA00023163"/>
    </source>
</evidence>
<dbReference type="PANTHER" id="PTHR36206:SF4">
    <property type="entry name" value="HYPOTHETICAL CONSERVED PROTEIN (EUROFUNG)-RELATED"/>
    <property type="match status" value="1"/>
</dbReference>
<protein>
    <recommendedName>
        <fullName evidence="7">Zn(2)-C6 fungal-type domain-containing protein</fullName>
    </recommendedName>
</protein>
<evidence type="ECO:0000313" key="9">
    <source>
        <dbReference type="Proteomes" id="UP000039046"/>
    </source>
</evidence>
<dbReference type="InterPro" id="IPR001138">
    <property type="entry name" value="Zn2Cys6_DnaBD"/>
</dbReference>
<sequence>MADTTSPTVYVKAPKTATKTRRSTLRTRTGCMTCRKRRIRCDETRPACLKCVAARWECDGYPTTAPPQPLLHITSYAIPFQVVGSQKDRQMLHYFCVQGSHDIAGFVGADFWTKTVLRESRDNRIIRAALVALSSLQLEYTTTSPTSGYATRARAYAATPETIIQYERAVRLLRKRLTSPASNTSMVKTAIICSVLFCAFETALGQSHTAALHINNGLQMAASYRDSLTVSSIHSDDDLLNLVMILVTG</sequence>
<reference evidence="8 9" key="1">
    <citation type="journal article" date="2015" name="Genome Announc.">
        <title>Draft Genome Sequence and Gene Annotation of the Entomopathogenic Fungus Verticillium hemipterigenum.</title>
        <authorList>
            <person name="Horn F."/>
            <person name="Habel A."/>
            <person name="Scharf D.H."/>
            <person name="Dworschak J."/>
            <person name="Brakhage A.A."/>
            <person name="Guthke R."/>
            <person name="Hertweck C."/>
            <person name="Linde J."/>
        </authorList>
    </citation>
    <scope>NUCLEOTIDE SEQUENCE [LARGE SCALE GENOMIC DNA]</scope>
</reference>
<dbReference type="SMART" id="SM00066">
    <property type="entry name" value="GAL4"/>
    <property type="match status" value="1"/>
</dbReference>
<keyword evidence="6" id="KW-0539">Nucleus</keyword>
<dbReference type="PROSITE" id="PS50048">
    <property type="entry name" value="ZN2_CY6_FUNGAL_2"/>
    <property type="match status" value="1"/>
</dbReference>
<dbReference type="HOGENOM" id="CLU_1116411_0_0_1"/>
<dbReference type="OrthoDB" id="3145928at2759"/>
<name>A0A0A1TCV0_9HYPO</name>
<dbReference type="EMBL" id="CDHN01000001">
    <property type="protein sequence ID" value="CEJ83189.1"/>
    <property type="molecule type" value="Genomic_DNA"/>
</dbReference>
<evidence type="ECO:0000256" key="1">
    <source>
        <dbReference type="ARBA" id="ARBA00022723"/>
    </source>
</evidence>
<dbReference type="InterPro" id="IPR036864">
    <property type="entry name" value="Zn2-C6_fun-type_DNA-bd_sf"/>
</dbReference>
<keyword evidence="5" id="KW-0804">Transcription</keyword>
<keyword evidence="9" id="KW-1185">Reference proteome</keyword>
<dbReference type="Proteomes" id="UP000039046">
    <property type="component" value="Unassembled WGS sequence"/>
</dbReference>
<dbReference type="Gene3D" id="4.10.240.10">
    <property type="entry name" value="Zn(2)-C6 fungal-type DNA-binding domain"/>
    <property type="match status" value="1"/>
</dbReference>
<dbReference type="GO" id="GO:0003677">
    <property type="term" value="F:DNA binding"/>
    <property type="evidence" value="ECO:0007669"/>
    <property type="project" value="UniProtKB-KW"/>
</dbReference>
<evidence type="ECO:0000259" key="7">
    <source>
        <dbReference type="PROSITE" id="PS50048"/>
    </source>
</evidence>
<dbReference type="AlphaFoldDB" id="A0A0A1TCV0"/>
<keyword evidence="3" id="KW-0805">Transcription regulation</keyword>
<dbReference type="STRING" id="1531966.A0A0A1TCV0"/>
<organism evidence="8 9">
    <name type="scientific">[Torrubiella] hemipterigena</name>
    <dbReference type="NCBI Taxonomy" id="1531966"/>
    <lineage>
        <taxon>Eukaryota</taxon>
        <taxon>Fungi</taxon>
        <taxon>Dikarya</taxon>
        <taxon>Ascomycota</taxon>
        <taxon>Pezizomycotina</taxon>
        <taxon>Sordariomycetes</taxon>
        <taxon>Hypocreomycetidae</taxon>
        <taxon>Hypocreales</taxon>
        <taxon>Clavicipitaceae</taxon>
        <taxon>Clavicipitaceae incertae sedis</taxon>
        <taxon>'Torrubiella' clade</taxon>
    </lineage>
</organism>
<keyword evidence="1" id="KW-0479">Metal-binding</keyword>
<dbReference type="PANTHER" id="PTHR36206">
    <property type="entry name" value="ASPERCRYPTIN BIOSYNTHESIS CLUSTER-SPECIFIC TRANSCRIPTION REGULATOR ATNN-RELATED"/>
    <property type="match status" value="1"/>
</dbReference>
<evidence type="ECO:0000256" key="3">
    <source>
        <dbReference type="ARBA" id="ARBA00023015"/>
    </source>
</evidence>
<dbReference type="InterPro" id="IPR021858">
    <property type="entry name" value="Fun_TF"/>
</dbReference>
<gene>
    <name evidence="8" type="ORF">VHEMI03210</name>
</gene>
<dbReference type="GO" id="GO:0000981">
    <property type="term" value="F:DNA-binding transcription factor activity, RNA polymerase II-specific"/>
    <property type="evidence" value="ECO:0007669"/>
    <property type="project" value="InterPro"/>
</dbReference>
<dbReference type="Pfam" id="PF00172">
    <property type="entry name" value="Zn_clus"/>
    <property type="match status" value="1"/>
</dbReference>
<dbReference type="GO" id="GO:0008270">
    <property type="term" value="F:zinc ion binding"/>
    <property type="evidence" value="ECO:0007669"/>
    <property type="project" value="InterPro"/>
</dbReference>
<dbReference type="PROSITE" id="PS00463">
    <property type="entry name" value="ZN2_CY6_FUNGAL_1"/>
    <property type="match status" value="1"/>
</dbReference>